<evidence type="ECO:0000256" key="2">
    <source>
        <dbReference type="SAM" id="MobiDB-lite"/>
    </source>
</evidence>
<dbReference type="InterPro" id="IPR011990">
    <property type="entry name" value="TPR-like_helical_dom_sf"/>
</dbReference>
<evidence type="ECO:0000256" key="1">
    <source>
        <dbReference type="ARBA" id="ARBA00022737"/>
    </source>
</evidence>
<dbReference type="InterPro" id="IPR033443">
    <property type="entry name" value="PROP1-like_PPR_dom"/>
</dbReference>
<dbReference type="Proteomes" id="UP000818624">
    <property type="component" value="Chromosome 2"/>
</dbReference>
<dbReference type="Gene3D" id="1.25.40.10">
    <property type="entry name" value="Tetratricopeptide repeat domain"/>
    <property type="match status" value="1"/>
</dbReference>
<accession>A0ABY8EQT4</accession>
<protein>
    <recommendedName>
        <fullName evidence="3">PROP1-like PPR domain-containing protein</fullName>
    </recommendedName>
</protein>
<dbReference type="Pfam" id="PF17177">
    <property type="entry name" value="PPR_long"/>
    <property type="match status" value="1"/>
</dbReference>
<sequence length="959" mass="101791">MPHPRQVPRYAGLHASWRALPRSYAGPSRPSAPRCVVPAARPSTRPATCFVPRPPAWLVASIHSTCAPHAAPAAEPVWRLPPSERQAMQHSWAYVSDDPSVAAHAAALATSSACTKDAARVLAMLRDVLEHDPPPDTALAAVQAALALAYTSFLRTPTANADAAAILGIAAEALVAVHTDTAFALACKLLTYAHLHVGAVDHVHFRRMAQRLGQAGEPERVLQVLHIAAQHHAAAHDEALHHARLLALDALGRDADYDAAAQAQSQVPAYTHELHAYHAAVRRDASQLVRALQALPETYPLACTTYLSLAYAYPPLRPLLAQLPSDAQSSPRALFDALVRRAHDTHSDHIPSLLALFGVVPPGTPAHGAPVHLPPNVCAALAARAVPASAATLARAATWCGHRAMPAWALALFSAALRAAPDATPRAVVEERQPVAGRSADHAALQHAAAGVVRACVAAGTPQAGAAFAARVVGTPLPTEAAADASDLTASIAALPAAAVERGSIITAALLACAGALQDAAYARAVLEDAAHVRLKPNGRIRRALARMLLASVAGHYGEMQQLVRQLTHRTPWMGGPAPTPTDPGAARLAKLREALATLGFEDEAQLALLQGVRQQSAAGARPAHGESRDASYVWVRDTPLQPAAHEPWASAHAPRDTEHATSGERGALASAARLRLCAAQGDADGAQAAFRALLDADVRPRAMHLVPLVQSLCRAQRTAEAQWVLRVALRAWDVAPTHAMYAALLTALADAGDWRGVHREEHEMVRAGLAPDAAVCDSLALARTRQLGTPDAPAEHVVDAALAQNASAVTRHFQRRMQARDYVGAQQFYAECLEHGLRPHYAHRRMLKRAGNYVQKQLRRAPDAAELHEALRLQERNAARSAFATHPAGRAHVVAERRYRRALVHLVRDVVAGRIERAVRTDTRPAEAAPPPAAPSTAAPSRVAQPATGYEARYVAAT</sequence>
<feature type="region of interest" description="Disordered" evidence="2">
    <location>
        <begin position="645"/>
        <end position="665"/>
    </location>
</feature>
<feature type="domain" description="PROP1-like PPR" evidence="3">
    <location>
        <begin position="672"/>
        <end position="764"/>
    </location>
</feature>
<evidence type="ECO:0000259" key="3">
    <source>
        <dbReference type="Pfam" id="PF17177"/>
    </source>
</evidence>
<dbReference type="PANTHER" id="PTHR47447:SF17">
    <property type="entry name" value="OS12G0638900 PROTEIN"/>
    <property type="match status" value="1"/>
</dbReference>
<evidence type="ECO:0000313" key="5">
    <source>
        <dbReference type="Proteomes" id="UP000818624"/>
    </source>
</evidence>
<gene>
    <name evidence="4" type="ORF">GLX27_001970</name>
</gene>
<dbReference type="PANTHER" id="PTHR47447">
    <property type="entry name" value="OS03G0856100 PROTEIN"/>
    <property type="match status" value="1"/>
</dbReference>
<proteinExistence type="predicted"/>
<evidence type="ECO:0000313" key="4">
    <source>
        <dbReference type="EMBL" id="WFD47319.1"/>
    </source>
</evidence>
<name>A0ABY8EQT4_MALFU</name>
<keyword evidence="1" id="KW-0677">Repeat</keyword>
<organism evidence="4 5">
    <name type="scientific">Malassezia furfur</name>
    <name type="common">Pityriasis versicolor infection agent</name>
    <name type="synonym">Pityrosporum furfur</name>
    <dbReference type="NCBI Taxonomy" id="55194"/>
    <lineage>
        <taxon>Eukaryota</taxon>
        <taxon>Fungi</taxon>
        <taxon>Dikarya</taxon>
        <taxon>Basidiomycota</taxon>
        <taxon>Ustilaginomycotina</taxon>
        <taxon>Malasseziomycetes</taxon>
        <taxon>Malasseziales</taxon>
        <taxon>Malasseziaceae</taxon>
        <taxon>Malassezia</taxon>
    </lineage>
</organism>
<keyword evidence="5" id="KW-1185">Reference proteome</keyword>
<feature type="region of interest" description="Disordered" evidence="2">
    <location>
        <begin position="922"/>
        <end position="948"/>
    </location>
</feature>
<dbReference type="EMBL" id="CP046235">
    <property type="protein sequence ID" value="WFD47319.1"/>
    <property type="molecule type" value="Genomic_DNA"/>
</dbReference>
<feature type="compositionally biased region" description="Basic and acidic residues" evidence="2">
    <location>
        <begin position="654"/>
        <end position="663"/>
    </location>
</feature>
<reference evidence="4 5" key="1">
    <citation type="journal article" date="2020" name="Elife">
        <title>Loss of centromere function drives karyotype evolution in closely related Malassezia species.</title>
        <authorList>
            <person name="Sankaranarayanan S.R."/>
            <person name="Ianiri G."/>
            <person name="Coelho M.A."/>
            <person name="Reza M.H."/>
            <person name="Thimmappa B.C."/>
            <person name="Ganguly P."/>
            <person name="Vadnala R.N."/>
            <person name="Sun S."/>
            <person name="Siddharthan R."/>
            <person name="Tellgren-Roth C."/>
            <person name="Dawson T.L."/>
            <person name="Heitman J."/>
            <person name="Sanyal K."/>
        </authorList>
    </citation>
    <scope>NUCLEOTIDE SEQUENCE [LARGE SCALE GENOMIC DNA]</scope>
    <source>
        <strain evidence="4">CBS14141</strain>
    </source>
</reference>